<keyword evidence="4" id="KW-1185">Reference proteome</keyword>
<feature type="region of interest" description="Disordered" evidence="2">
    <location>
        <begin position="46"/>
        <end position="84"/>
    </location>
</feature>
<feature type="region of interest" description="Disordered" evidence="2">
    <location>
        <begin position="1046"/>
        <end position="1083"/>
    </location>
</feature>
<evidence type="ECO:0000313" key="3">
    <source>
        <dbReference type="EMBL" id="CUU60404.1"/>
    </source>
</evidence>
<feature type="coiled-coil region" evidence="1">
    <location>
        <begin position="922"/>
        <end position="997"/>
    </location>
</feature>
<sequence>MFELSKVRLHAIGPPGARFGDVLLDFSGVGAPVAGHRQDGLFGTDVVHGAADSDSQDTAPPEVDLPGAVAGNAVPGTTTAAVPPATPHEVTTAAMLPLPAPVTAVVPAQPSPAVPTQPLRPSPASVLFLENGGGKSVLMKLIFSVVLPGRRQVVGTSNGRVLDNFVLPRDCGHVVCEWQHAVTGERVVTGKVSEWRGRTTTDPSRLAEAWYSFRPRPGLDITNLPFVQDGRQVTFAGFRSRLAEAGAADQQLDLGWETNQGAWSERLDALGLDPELFRYQRAMNAGEGEAAEAFAFNSDEQFVDFLLRAVTPPEDPAGVADVVEGYAAKLAERAALEAEREFVAGALERLTPLVQTVQARAGAAGRLRELHGTVREAAAAVDARIALADSGTSALDERGRRVRTAVEEAERARARATGGELAARLRVAELRLAEAEATRDELVGRHGDAVEELEAWRAAEDVLRLTAADDETERLTRLVADAESRSAPALTERNAAARAFVVGLARLAAASRAEETRARAGAAAHNLAAESSAVADRAAADAAATTRAGAAGLRERRERADRLQAEAVRDGLLDQPGREPRQVAAEAARLADDARAAVRDALATAARSADHRQAQDAQRDAERGLDHANAELARLASDLDATLGAAGALTADGRIAALLGLDAGHPSQPGSGSGAGAGAGAGAAEPVDLDVDAEVALDALAAAVLTAEERQLALSVDTEADQRVLRALGDGDLRPARAAVGEVVAELERAGIPATAGWHHLANKVDEGSREQVLRARPDLVDGVVIQAGWDVDTARAVLDRARIRPDCAIVVGPARLLEPTPLEPTAPGLESTVGADGTFLVPPNPALYDSAAAAAERASIRRRHDERCAEAAELSARARGDRDLAAAVAGWRRTNPPGRIPGLRAAVSDAAGTVDIAARALADAQERVAAAARAAERAVAEVERLRVVEQECSARATALDQLVHVIDEAAGLTDEIARLEATAAEMSAEAEQHRASCAASRLAAQEALRRADDAARNTQAALTESASVVGAGDLVLDDIAVDDSAVDDSHGDLGTDSDCGTDGATDSDGGGGGGPVSPGAPPVQVPVLRAAYEAAERAYAQVEVGADLRGELDRAWRAHAAARAGVEGLSAAIRARCEVLLAGPDGGDATARATAQAATRRTAAELGRALDATRERLGGLRQELHHTAARVGAAGAHPMPPEDGPQSLEQALHWQQARADACREADADAQTAQAALDDLIRDTADHERERDAFGLVAGTLSDLLADAESTGTIADGAVSTTAGPGNPADRFNHTGTGDHTGPGRLVGTDGQAGATIAPFDGDAAAAAAMTRELRATWRQAVAAHAEAAGRVRVAADAVASWAAGGRFEAVRTPARRQMVRAGRDAVAANAEGWAAALAPRLRSLDDDLAHIGRNRAAIVARLEGMVRASLGTLRSAQRLSRLPDQLGDWSGQEFLRITFAEPDPVALTEALGEVVDAAASGAATNTGTGTGGSAARTSAPPRTPGAGGPLPAGVRRDGMTLLVRGVRAALPGGVRVEILKPDAVLRTERVRISQLGDVFSGGQQLTAAIILYCTMAALRANDRGRLRARHAGVLFLDNPIGRASASYLLDLQLAVADRLGVQLIYTTGLFDTTALSAFRLVIRLRNDADLRAGMKYLRVQERLLAGLVPPRIAGGTDAAGMISAARVFRRNLPGSPPAPAGAGAGAGAAGVN</sequence>
<keyword evidence="1" id="KW-0175">Coiled coil</keyword>
<gene>
    <name evidence="3" type="ORF">Ga0074812_13938</name>
</gene>
<feature type="compositionally biased region" description="Low complexity" evidence="2">
    <location>
        <begin position="66"/>
        <end position="84"/>
    </location>
</feature>
<proteinExistence type="predicted"/>
<feature type="region of interest" description="Disordered" evidence="2">
    <location>
        <begin position="1483"/>
        <end position="1512"/>
    </location>
</feature>
<accession>A0A0S4QYN1</accession>
<feature type="coiled-coil region" evidence="1">
    <location>
        <begin position="1223"/>
        <end position="1250"/>
    </location>
</feature>
<feature type="compositionally biased region" description="Basic and acidic residues" evidence="2">
    <location>
        <begin position="608"/>
        <end position="623"/>
    </location>
</feature>
<feature type="region of interest" description="Disordered" evidence="2">
    <location>
        <begin position="602"/>
        <end position="623"/>
    </location>
</feature>
<feature type="compositionally biased region" description="Low complexity" evidence="2">
    <location>
        <begin position="1483"/>
        <end position="1500"/>
    </location>
</feature>
<dbReference type="EMBL" id="FAOZ01000039">
    <property type="protein sequence ID" value="CUU60404.1"/>
    <property type="molecule type" value="Genomic_DNA"/>
</dbReference>
<evidence type="ECO:0000313" key="4">
    <source>
        <dbReference type="Proteomes" id="UP000198802"/>
    </source>
</evidence>
<reference evidence="4" key="1">
    <citation type="submission" date="2015-11" db="EMBL/GenBank/DDBJ databases">
        <authorList>
            <person name="Varghese N."/>
        </authorList>
    </citation>
    <scope>NUCLEOTIDE SEQUENCE [LARGE SCALE GENOMIC DNA]</scope>
    <source>
        <strain evidence="4">DSM 45899</strain>
    </source>
</reference>
<name>A0A0S4QYN1_9ACTN</name>
<dbReference type="Proteomes" id="UP000198802">
    <property type="component" value="Unassembled WGS sequence"/>
</dbReference>
<protein>
    <recommendedName>
        <fullName evidence="5">Chromosome segregation ATPase</fullName>
    </recommendedName>
</protein>
<evidence type="ECO:0000256" key="2">
    <source>
        <dbReference type="SAM" id="MobiDB-lite"/>
    </source>
</evidence>
<feature type="coiled-coil region" evidence="1">
    <location>
        <begin position="425"/>
        <end position="485"/>
    </location>
</feature>
<dbReference type="RefSeq" id="WP_226931360.1">
    <property type="nucleotide sequence ID" value="NZ_FAOZ01000039.1"/>
</dbReference>
<feature type="compositionally biased region" description="Low complexity" evidence="2">
    <location>
        <begin position="1055"/>
        <end position="1068"/>
    </location>
</feature>
<organism evidence="3 4">
    <name type="scientific">Parafrankia irregularis</name>
    <dbReference type="NCBI Taxonomy" id="795642"/>
    <lineage>
        <taxon>Bacteria</taxon>
        <taxon>Bacillati</taxon>
        <taxon>Actinomycetota</taxon>
        <taxon>Actinomycetes</taxon>
        <taxon>Frankiales</taxon>
        <taxon>Frankiaceae</taxon>
        <taxon>Parafrankia</taxon>
    </lineage>
</organism>
<evidence type="ECO:0008006" key="5">
    <source>
        <dbReference type="Google" id="ProtNLM"/>
    </source>
</evidence>
<evidence type="ECO:0000256" key="1">
    <source>
        <dbReference type="SAM" id="Coils"/>
    </source>
</evidence>